<dbReference type="Proteomes" id="UP000502996">
    <property type="component" value="Chromosome"/>
</dbReference>
<dbReference type="SUPFAM" id="SSF160904">
    <property type="entry name" value="Jann2411-like"/>
    <property type="match status" value="1"/>
</dbReference>
<dbReference type="PANTHER" id="PTHR35525">
    <property type="entry name" value="BLL6575 PROTEIN"/>
    <property type="match status" value="1"/>
</dbReference>
<evidence type="ECO:0000313" key="3">
    <source>
        <dbReference type="Proteomes" id="UP000502996"/>
    </source>
</evidence>
<dbReference type="InterPro" id="IPR023286">
    <property type="entry name" value="ABATE_dom_sf"/>
</dbReference>
<evidence type="ECO:0000313" key="2">
    <source>
        <dbReference type="EMBL" id="QIG41827.1"/>
    </source>
</evidence>
<evidence type="ECO:0000259" key="1">
    <source>
        <dbReference type="Pfam" id="PF11706"/>
    </source>
</evidence>
<feature type="domain" description="Zinc finger CGNR" evidence="1">
    <location>
        <begin position="112"/>
        <end position="151"/>
    </location>
</feature>
<dbReference type="Pfam" id="PF11706">
    <property type="entry name" value="zf-CGNR"/>
    <property type="match status" value="1"/>
</dbReference>
<protein>
    <submittedName>
        <fullName evidence="2">CGNR zinc finger domain-containing protein</fullName>
    </submittedName>
</protein>
<gene>
    <name evidence="2" type="ORF">G5V58_02670</name>
</gene>
<dbReference type="AlphaFoldDB" id="A0A6G6W9K1"/>
<keyword evidence="3" id="KW-1185">Reference proteome</keyword>
<dbReference type="EMBL" id="CP049257">
    <property type="protein sequence ID" value="QIG41827.1"/>
    <property type="molecule type" value="Genomic_DNA"/>
</dbReference>
<sequence length="152" mass="16474">MDTVALLNTVRADRSGVHDDLADVAPRWRALRDAARVLAAERTDDPRPVAEGHEGRVAQAVATLNATAALAPGWPTLVDGRVVWASAVAAEDRALADAAAEAVRFFASEVELRACLAPGCVLYFVKEHHRQAWCSVGCGNRERAARHYARHR</sequence>
<organism evidence="2 3">
    <name type="scientific">Nocardioides anomalus</name>
    <dbReference type="NCBI Taxonomy" id="2712223"/>
    <lineage>
        <taxon>Bacteria</taxon>
        <taxon>Bacillati</taxon>
        <taxon>Actinomycetota</taxon>
        <taxon>Actinomycetes</taxon>
        <taxon>Propionibacteriales</taxon>
        <taxon>Nocardioidaceae</taxon>
        <taxon>Nocardioides</taxon>
    </lineage>
</organism>
<name>A0A6G6W9K1_9ACTN</name>
<dbReference type="Gene3D" id="1.10.3300.10">
    <property type="entry name" value="Jann2411-like domain"/>
    <property type="match status" value="1"/>
</dbReference>
<dbReference type="KEGG" id="nano:G5V58_02670"/>
<proteinExistence type="predicted"/>
<dbReference type="PANTHER" id="PTHR35525:SF3">
    <property type="entry name" value="BLL6575 PROTEIN"/>
    <property type="match status" value="1"/>
</dbReference>
<dbReference type="RefSeq" id="WP_165228521.1">
    <property type="nucleotide sequence ID" value="NZ_CP049257.1"/>
</dbReference>
<accession>A0A6G6W9K1</accession>
<reference evidence="2 3" key="1">
    <citation type="submission" date="2020-02" db="EMBL/GenBank/DDBJ databases">
        <title>Full genome sequence of Nocardioides sp. R-3366.</title>
        <authorList>
            <person name="Im W.-T."/>
        </authorList>
    </citation>
    <scope>NUCLEOTIDE SEQUENCE [LARGE SCALE GENOMIC DNA]</scope>
    <source>
        <strain evidence="2 3">R-3366</strain>
    </source>
</reference>
<dbReference type="InterPro" id="IPR021005">
    <property type="entry name" value="Znf_CGNR"/>
</dbReference>
<dbReference type="InterPro" id="IPR010852">
    <property type="entry name" value="ABATE"/>
</dbReference>